<dbReference type="Pfam" id="PF21821">
    <property type="entry name" value="Dit_like"/>
    <property type="match status" value="1"/>
</dbReference>
<dbReference type="Pfam" id="PF01476">
    <property type="entry name" value="LysM"/>
    <property type="match status" value="1"/>
</dbReference>
<reference evidence="3 4" key="1">
    <citation type="journal article" date="2001" name="Science">
        <title>Comparative genomics of Listeria species.</title>
        <authorList>
            <person name="Glaser P."/>
            <person name="Frangeul L."/>
            <person name="Buchrieser C."/>
            <person name="Rusniok C."/>
            <person name="Amend A."/>
            <person name="Baquero F."/>
            <person name="Berche P."/>
            <person name="Bloecker H."/>
            <person name="Brandt P."/>
            <person name="Chakraborty T."/>
            <person name="Charbit A."/>
            <person name="Chetouani F."/>
            <person name="Couve E."/>
            <person name="de Daruvar A."/>
            <person name="Dehoux P."/>
            <person name="Domann E."/>
            <person name="Dominguez-Bernal G."/>
            <person name="Duchaud E."/>
            <person name="Durant L."/>
            <person name="Dussurget O."/>
            <person name="Entian K.-D."/>
            <person name="Fsihi H."/>
            <person name="Garcia-del Portillo F."/>
            <person name="Garrido P."/>
            <person name="Gautier L."/>
            <person name="Goebel W."/>
            <person name="Gomez-Lopez N."/>
            <person name="Hain T."/>
            <person name="Hauf J."/>
            <person name="Jackson D."/>
            <person name="Jones L.-M."/>
            <person name="Kaerst U."/>
            <person name="Kreft J."/>
            <person name="Kuhn M."/>
            <person name="Kunst F."/>
            <person name="Kurapkat G."/>
            <person name="Madueno E."/>
            <person name="Maitournam A."/>
            <person name="Mata Vicente J."/>
            <person name="Ng E."/>
            <person name="Nedjari H."/>
            <person name="Nordsiek G."/>
            <person name="Novella S."/>
            <person name="de Pablos B."/>
            <person name="Perez-Diaz J.-C."/>
            <person name="Purcell R."/>
            <person name="Remmel B."/>
            <person name="Rose M."/>
            <person name="Schlueter T."/>
            <person name="Simoes N."/>
            <person name="Tierrez A."/>
            <person name="Vazquez-Boland J.-A."/>
            <person name="Voss H."/>
            <person name="Wehland J."/>
            <person name="Cossart P."/>
        </authorList>
    </citation>
    <scope>NUCLEOTIDE SEQUENCE [LARGE SCALE GENOMIC DNA]</scope>
    <source>
        <strain evidence="4">ATCC BAA-680 / CLIP 11262</strain>
    </source>
</reference>
<proteinExistence type="predicted"/>
<gene>
    <name evidence="3" type="ordered locus">lin1715</name>
</gene>
<feature type="region of interest" description="Disordered" evidence="1">
    <location>
        <begin position="115"/>
        <end position="135"/>
    </location>
</feature>
<dbReference type="Gene3D" id="3.10.350.10">
    <property type="entry name" value="LysM domain"/>
    <property type="match status" value="1"/>
</dbReference>
<dbReference type="SUPFAM" id="SSF54106">
    <property type="entry name" value="LysM domain"/>
    <property type="match status" value="1"/>
</dbReference>
<dbReference type="STRING" id="272626.gene:17566046"/>
<dbReference type="PIR" id="AB1647">
    <property type="entry name" value="AB1647"/>
</dbReference>
<dbReference type="HOGENOM" id="CLU_121901_0_0_9"/>
<evidence type="ECO:0000259" key="2">
    <source>
        <dbReference type="PROSITE" id="PS51782"/>
    </source>
</evidence>
<accession>Q92B36</accession>
<sequence>MVATLGSVKLVNTNENESSPFTITDNPVETGANVSDHVQRETKTLEISGFLLGATAERDYATLKDYAEKGTIVTFRGRVYFKNVLISNLSKSYNTIKNGFEITISLRDLRRASTPWVRKKKKSSGKKQPVKPKKQPVKKTTAVYVTVKSGDCYWKWWKRYGTSIAQLRKWNKWPDRRIPNGARARVK</sequence>
<evidence type="ECO:0000313" key="3">
    <source>
        <dbReference type="EMBL" id="CAC96946.1"/>
    </source>
</evidence>
<dbReference type="SMR" id="Q92B36"/>
<protein>
    <submittedName>
        <fullName evidence="3">Lin1715 protein</fullName>
    </submittedName>
</protein>
<feature type="domain" description="LysM" evidence="2">
    <location>
        <begin position="143"/>
        <end position="187"/>
    </location>
</feature>
<dbReference type="EMBL" id="AL596169">
    <property type="protein sequence ID" value="CAC96946.1"/>
    <property type="molecule type" value="Genomic_DNA"/>
</dbReference>
<evidence type="ECO:0000313" key="4">
    <source>
        <dbReference type="Proteomes" id="UP000002513"/>
    </source>
</evidence>
<dbReference type="KEGG" id="lin:lin1715"/>
<dbReference type="InterPro" id="IPR036779">
    <property type="entry name" value="LysM_dom_sf"/>
</dbReference>
<dbReference type="OrthoDB" id="2969869at2"/>
<organism evidence="3 4">
    <name type="scientific">Listeria innocua serovar 6a (strain ATCC BAA-680 / CLIP 11262)</name>
    <dbReference type="NCBI Taxonomy" id="272626"/>
    <lineage>
        <taxon>Bacteria</taxon>
        <taxon>Bacillati</taxon>
        <taxon>Bacillota</taxon>
        <taxon>Bacilli</taxon>
        <taxon>Bacillales</taxon>
        <taxon>Listeriaceae</taxon>
        <taxon>Listeria</taxon>
    </lineage>
</organism>
<dbReference type="Proteomes" id="UP000002513">
    <property type="component" value="Chromosome"/>
</dbReference>
<dbReference type="CDD" id="cd00118">
    <property type="entry name" value="LysM"/>
    <property type="match status" value="1"/>
</dbReference>
<dbReference type="AlphaFoldDB" id="Q92B36"/>
<evidence type="ECO:0000256" key="1">
    <source>
        <dbReference type="SAM" id="MobiDB-lite"/>
    </source>
</evidence>
<name>Q92B36_LISIN</name>
<dbReference type="InterPro" id="IPR048494">
    <property type="entry name" value="Dit-like_N"/>
</dbReference>
<dbReference type="PROSITE" id="PS51782">
    <property type="entry name" value="LYSM"/>
    <property type="match status" value="1"/>
</dbReference>
<dbReference type="InterPro" id="IPR018392">
    <property type="entry name" value="LysM"/>
</dbReference>
<feature type="compositionally biased region" description="Basic residues" evidence="1">
    <location>
        <begin position="117"/>
        <end position="135"/>
    </location>
</feature>
<dbReference type="eggNOG" id="COG1388">
    <property type="taxonomic scope" value="Bacteria"/>
</dbReference>
<dbReference type="RefSeq" id="WP_010991669.1">
    <property type="nucleotide sequence ID" value="NC_003212.1"/>
</dbReference>